<dbReference type="AlphaFoldDB" id="A0AAD6WYA2"/>
<reference evidence="2" key="1">
    <citation type="submission" date="2023-03" db="EMBL/GenBank/DDBJ databases">
        <title>Massive genome expansion in bonnet fungi (Mycena s.s.) driven by repeated elements and novel gene families across ecological guilds.</title>
        <authorList>
            <consortium name="Lawrence Berkeley National Laboratory"/>
            <person name="Harder C.B."/>
            <person name="Miyauchi S."/>
            <person name="Viragh M."/>
            <person name="Kuo A."/>
            <person name="Thoen E."/>
            <person name="Andreopoulos B."/>
            <person name="Lu D."/>
            <person name="Skrede I."/>
            <person name="Drula E."/>
            <person name="Henrissat B."/>
            <person name="Morin E."/>
            <person name="Kohler A."/>
            <person name="Barry K."/>
            <person name="LaButti K."/>
            <person name="Morin E."/>
            <person name="Salamov A."/>
            <person name="Lipzen A."/>
            <person name="Mereny Z."/>
            <person name="Hegedus B."/>
            <person name="Baldrian P."/>
            <person name="Stursova M."/>
            <person name="Weitz H."/>
            <person name="Taylor A."/>
            <person name="Grigoriev I.V."/>
            <person name="Nagy L.G."/>
            <person name="Martin F."/>
            <person name="Kauserud H."/>
        </authorList>
    </citation>
    <scope>NUCLEOTIDE SEQUENCE</scope>
    <source>
        <strain evidence="2">CBHHK200</strain>
    </source>
</reference>
<dbReference type="EMBL" id="JARJCM010000078">
    <property type="protein sequence ID" value="KAJ7031868.1"/>
    <property type="molecule type" value="Genomic_DNA"/>
</dbReference>
<keyword evidence="3" id="KW-1185">Reference proteome</keyword>
<comment type="caution">
    <text evidence="2">The sequence shown here is derived from an EMBL/GenBank/DDBJ whole genome shotgun (WGS) entry which is preliminary data.</text>
</comment>
<protein>
    <submittedName>
        <fullName evidence="2">Uncharacterized protein</fullName>
    </submittedName>
</protein>
<evidence type="ECO:0000256" key="1">
    <source>
        <dbReference type="SAM" id="MobiDB-lite"/>
    </source>
</evidence>
<feature type="region of interest" description="Disordered" evidence="1">
    <location>
        <begin position="104"/>
        <end position="136"/>
    </location>
</feature>
<evidence type="ECO:0000313" key="3">
    <source>
        <dbReference type="Proteomes" id="UP001218188"/>
    </source>
</evidence>
<sequence>MIGPGRFPHSNSMVSWGRQRRKLNTSMEAEKKRSCVWRSTFRDETMNIRGDIGSFGDTERISRQCREEISATPSGTAQIQIDCVKLRNGIRIVWREGGHVRRNGVDLGTEGAEGSRQGVPRHGDERDGASCRANQSLGRSTIQKYSPRDDGLQCDLAEYDSPRWNGSCLEFPASRPPKEMVLLRASAFASEGLRPRASIERQPRFSAVKTALEAAGVRAARRERCSGGAEGVVRGDVRCVFDSAHVNKGVGVARDLRIATDDDGARGETLCFAHPPQR</sequence>
<proteinExistence type="predicted"/>
<dbReference type="Proteomes" id="UP001218188">
    <property type="component" value="Unassembled WGS sequence"/>
</dbReference>
<organism evidence="2 3">
    <name type="scientific">Mycena alexandri</name>
    <dbReference type="NCBI Taxonomy" id="1745969"/>
    <lineage>
        <taxon>Eukaryota</taxon>
        <taxon>Fungi</taxon>
        <taxon>Dikarya</taxon>
        <taxon>Basidiomycota</taxon>
        <taxon>Agaricomycotina</taxon>
        <taxon>Agaricomycetes</taxon>
        <taxon>Agaricomycetidae</taxon>
        <taxon>Agaricales</taxon>
        <taxon>Marasmiineae</taxon>
        <taxon>Mycenaceae</taxon>
        <taxon>Mycena</taxon>
    </lineage>
</organism>
<accession>A0AAD6WYA2</accession>
<gene>
    <name evidence="2" type="ORF">C8F04DRAFT_1185568</name>
</gene>
<evidence type="ECO:0000313" key="2">
    <source>
        <dbReference type="EMBL" id="KAJ7031868.1"/>
    </source>
</evidence>
<name>A0AAD6WYA2_9AGAR</name>